<evidence type="ECO:0000256" key="9">
    <source>
        <dbReference type="SAM" id="SignalP"/>
    </source>
</evidence>
<feature type="site" description="Important for catalytic activity against all substrates" evidence="7">
    <location>
        <position position="614"/>
    </location>
</feature>
<dbReference type="Pfam" id="PF09092">
    <property type="entry name" value="Lyase_N"/>
    <property type="match status" value="1"/>
</dbReference>
<evidence type="ECO:0000256" key="8">
    <source>
        <dbReference type="PIRSR" id="PIRSR034515-3"/>
    </source>
</evidence>
<proteinExistence type="inferred from homology"/>
<protein>
    <submittedName>
        <fullName evidence="13">Lyase</fullName>
    </submittedName>
</protein>
<dbReference type="GO" id="GO:0005576">
    <property type="term" value="C:extracellular region"/>
    <property type="evidence" value="ECO:0007669"/>
    <property type="project" value="InterPro"/>
</dbReference>
<dbReference type="SUPFAM" id="SSF49785">
    <property type="entry name" value="Galactose-binding domain-like"/>
    <property type="match status" value="1"/>
</dbReference>
<dbReference type="PANTHER" id="PTHR37322">
    <property type="match status" value="1"/>
</dbReference>
<evidence type="ECO:0000256" key="5">
    <source>
        <dbReference type="ARBA" id="ARBA00023239"/>
    </source>
</evidence>
<dbReference type="EMBL" id="WKJI01000001">
    <property type="protein sequence ID" value="MRX46827.1"/>
    <property type="molecule type" value="Genomic_DNA"/>
</dbReference>
<dbReference type="SUPFAM" id="SSF74650">
    <property type="entry name" value="Galactose mutarotase-like"/>
    <property type="match status" value="1"/>
</dbReference>
<evidence type="ECO:0000313" key="14">
    <source>
        <dbReference type="Proteomes" id="UP000462931"/>
    </source>
</evidence>
<dbReference type="GO" id="GO:0005975">
    <property type="term" value="P:carbohydrate metabolic process"/>
    <property type="evidence" value="ECO:0007669"/>
    <property type="project" value="InterPro"/>
</dbReference>
<comment type="caution">
    <text evidence="13">The sequence shown here is derived from an EMBL/GenBank/DDBJ whole genome shotgun (WGS) entry which is preliminary data.</text>
</comment>
<feature type="active site" description="Proton donor" evidence="6">
    <location>
        <position position="465"/>
    </location>
</feature>
<dbReference type="InterPro" id="IPR014718">
    <property type="entry name" value="GH-type_carb-bd"/>
</dbReference>
<dbReference type="GO" id="GO:0046872">
    <property type="term" value="F:metal ion binding"/>
    <property type="evidence" value="ECO:0007669"/>
    <property type="project" value="UniProtKB-KW"/>
</dbReference>
<feature type="chain" id="PRO_5029898430" evidence="9">
    <location>
        <begin position="21"/>
        <end position="1015"/>
    </location>
</feature>
<dbReference type="InterPro" id="IPR015177">
    <property type="entry name" value="Lyase_catalyt"/>
</dbReference>
<dbReference type="Gene3D" id="1.50.10.100">
    <property type="entry name" value="Chondroitin AC/alginate lyase"/>
    <property type="match status" value="1"/>
</dbReference>
<dbReference type="Pfam" id="PF09093">
    <property type="entry name" value="Lyase_catalyt"/>
    <property type="match status" value="1"/>
</dbReference>
<evidence type="ECO:0000256" key="4">
    <source>
        <dbReference type="ARBA" id="ARBA00022837"/>
    </source>
</evidence>
<dbReference type="AlphaFoldDB" id="A0A7K0FP59"/>
<evidence type="ECO:0000256" key="6">
    <source>
        <dbReference type="PIRSR" id="PIRSR034515-1"/>
    </source>
</evidence>
<dbReference type="InterPro" id="IPR008929">
    <property type="entry name" value="Chondroitin_lyas"/>
</dbReference>
<dbReference type="GO" id="GO:0006027">
    <property type="term" value="P:glycosaminoglycan catabolic process"/>
    <property type="evidence" value="ECO:0007669"/>
    <property type="project" value="InterPro"/>
</dbReference>
<comment type="subunit">
    <text evidence="3">Monomer.</text>
</comment>
<feature type="domain" description="Polysaccharide lyase family 8 central" evidence="10">
    <location>
        <begin position="592"/>
        <end position="849"/>
    </location>
</feature>
<evidence type="ECO:0000256" key="1">
    <source>
        <dbReference type="ARBA" id="ARBA00001913"/>
    </source>
</evidence>
<dbReference type="InterPro" id="IPR024200">
    <property type="entry name" value="Chondroitinase_ABC_I"/>
</dbReference>
<evidence type="ECO:0000256" key="3">
    <source>
        <dbReference type="ARBA" id="ARBA00011245"/>
    </source>
</evidence>
<feature type="signal peptide" evidence="9">
    <location>
        <begin position="1"/>
        <end position="20"/>
    </location>
</feature>
<accession>A0A7K0FP59</accession>
<dbReference type="InterPro" id="IPR003159">
    <property type="entry name" value="Lyase_8_central_dom"/>
</dbReference>
<sequence>MKKIVFILCLFIALQHQALAQLQKDICEKEVPKQWQAKAGKLAISTQHQKMGESSVAWTWAKGNESTLNIVSDEFKKVVADKRSTFVFWIYNENPVADKLSFTFYNADKEACKFDFNLNFKGWRTAWVMYHRDMQGMPQPNMNRLEIKAPSTVKKGTLYLDQVMYQVNINPRSPMRDFQVPFVNLDADYAANAHWNALYKFSTTPDNLPLKAAITTQDKKEVSQIYKRFLEVILPSKKVITDTIIRKLEKDYAFWTIKRSGQFITGRTIFSTNDIELFNENDLDSAKKINATTNISKYSNLMLAVAEAHYFSTSQTHKDKLATMFINLLDHAENQGWSFGSGMGALHHLGYNLENYYTACLLMKDVIKASGKLEQTFKSMFWFSGLGRAMEVPEKMPESNIDVLNTLLQGMLSSILILDDTPEKMRFLQYYSRWLSFNMKPNVAITGAFKPDGAVFHHATLYPAYGVGGYNGLAPIVYVLSKTSYQVEQEAHQKFKENLLMMHYYTNPYKWPISISGRHPTGTWSIPDKPYAYLALAGTPDGKEAIDKEMAAVYLLVSKKKSLAWEKRFKQADVQVAKYPNGHWNLNYGLLAIHRRNNWLLTVKGHNRYMVSHEAYPKANVFGRYLNYGHLEVLFPETPGYTGSNFADKGWDWNRIPGATTLHVPLDKLRAHILNVDDFSGVEEMLLTDEVFAGGISLNQQGLFAMKLRGHDKYNLGSFKAIKSWFMFDSLVVCLGSDIENNIKEYPTETTIFQNYLNNPSEAVLLDHQPIDFPTQVSKALTKPAFVLDNRGIGYYLTANSKMALSKNQQQSRDQKDTQNTQGNFASLVLQHGFAPKSEAYEYAMLIGADDQKMQAFKMQMSGKTPVYQVLQKNAEAHSVKYIAQQLTGLALFKENSKSTDPLIINNSKACLILYQQEAEKLNLAVTDPDLGFYQGADETPLNSDGTRKEVSIYSRYWFKTDAQPSVIQLELKGNWLKADDSKKYEVAKTTQGNTLIKVNCAYGLATPLKLMKGN</sequence>
<dbReference type="InterPro" id="IPR039174">
    <property type="entry name" value="Chondroitin_ABC_lyase"/>
</dbReference>
<evidence type="ECO:0000259" key="11">
    <source>
        <dbReference type="Pfam" id="PF09092"/>
    </source>
</evidence>
<dbReference type="Proteomes" id="UP000462931">
    <property type="component" value="Unassembled WGS sequence"/>
</dbReference>
<dbReference type="PIRSF" id="PIRSF034515">
    <property type="entry name" value="Chondroitinase"/>
    <property type="match status" value="1"/>
</dbReference>
<feature type="domain" description="Lyase N-terminal" evidence="11">
    <location>
        <begin position="28"/>
        <end position="182"/>
    </location>
</feature>
<evidence type="ECO:0000259" key="10">
    <source>
        <dbReference type="Pfam" id="PF02278"/>
    </source>
</evidence>
<evidence type="ECO:0000256" key="7">
    <source>
        <dbReference type="PIRSR" id="PIRSR034515-2"/>
    </source>
</evidence>
<dbReference type="GO" id="GO:0042597">
    <property type="term" value="C:periplasmic space"/>
    <property type="evidence" value="ECO:0007669"/>
    <property type="project" value="TreeGrafter"/>
</dbReference>
<dbReference type="PANTHER" id="PTHR37322:SF3">
    <property type="entry name" value="CHONDROITIN SULFATE ABC EXOLYASE"/>
    <property type="match status" value="1"/>
</dbReference>
<feature type="active site" description="Proton acceptor" evidence="6">
    <location>
        <position position="458"/>
    </location>
</feature>
<evidence type="ECO:0000313" key="13">
    <source>
        <dbReference type="EMBL" id="MRX46827.1"/>
    </source>
</evidence>
<dbReference type="RefSeq" id="WP_154286862.1">
    <property type="nucleotide sequence ID" value="NZ_WKJI01000001.1"/>
</dbReference>
<feature type="binding site" evidence="8">
    <location>
        <position position="161"/>
    </location>
    <ligand>
        <name>Ca(2+)</name>
        <dbReference type="ChEBI" id="CHEBI:29108"/>
    </ligand>
</feature>
<dbReference type="InterPro" id="IPR011071">
    <property type="entry name" value="Lyase_8-like_C"/>
</dbReference>
<gene>
    <name evidence="13" type="ORF">GJJ64_06490</name>
</gene>
<feature type="active site" description="Proton acceptor" evidence="6">
    <location>
        <position position="348"/>
    </location>
</feature>
<keyword evidence="14" id="KW-1185">Reference proteome</keyword>
<feature type="site" description="Important for catalytic activity against dermatan sulfate substrate" evidence="7">
    <location>
        <position position="347"/>
    </location>
</feature>
<feature type="site" description="Transition state stabilizer" evidence="7">
    <location>
        <position position="518"/>
    </location>
</feature>
<reference evidence="13 14" key="1">
    <citation type="submission" date="2019-11" db="EMBL/GenBank/DDBJ databases">
        <authorList>
            <person name="Cheng Q."/>
            <person name="Yang Z."/>
        </authorList>
    </citation>
    <scope>NUCLEOTIDE SEQUENCE [LARGE SCALE GENOMIC DNA]</scope>
    <source>
        <strain evidence="13 14">HX-22-1</strain>
    </source>
</reference>
<dbReference type="Pfam" id="PF02278">
    <property type="entry name" value="Lyase_8"/>
    <property type="match status" value="1"/>
</dbReference>
<feature type="site" description="Important for catalytic activity against all substrates" evidence="7">
    <location>
        <position position="172"/>
    </location>
</feature>
<dbReference type="SUPFAM" id="SSF48230">
    <property type="entry name" value="Chondroitin AC/alginate lyase"/>
    <property type="match status" value="1"/>
</dbReference>
<comment type="cofactor">
    <cofactor evidence="1">
        <name>Ca(2+)</name>
        <dbReference type="ChEBI" id="CHEBI:29108"/>
    </cofactor>
</comment>
<feature type="domain" description="Lyase catalytic" evidence="12">
    <location>
        <begin position="210"/>
        <end position="561"/>
    </location>
</feature>
<evidence type="ECO:0000256" key="2">
    <source>
        <dbReference type="ARBA" id="ARBA00006699"/>
    </source>
</evidence>
<keyword evidence="4 8" id="KW-0106">Calcium</keyword>
<dbReference type="GO" id="GO:0030246">
    <property type="term" value="F:carbohydrate binding"/>
    <property type="evidence" value="ECO:0007669"/>
    <property type="project" value="InterPro"/>
</dbReference>
<dbReference type="Gene3D" id="2.60.120.430">
    <property type="entry name" value="Galactose-binding lectin"/>
    <property type="match status" value="1"/>
</dbReference>
<dbReference type="Gene3D" id="2.60.220.10">
    <property type="entry name" value="Polysaccharide lyase family 8-like, C-terminal"/>
    <property type="match status" value="1"/>
</dbReference>
<keyword evidence="5 13" id="KW-0456">Lyase</keyword>
<dbReference type="SUPFAM" id="SSF49863">
    <property type="entry name" value="Hyaluronate lyase-like, C-terminal domain"/>
    <property type="match status" value="1"/>
</dbReference>
<dbReference type="InterPro" id="IPR008979">
    <property type="entry name" value="Galactose-bd-like_sf"/>
</dbReference>
<dbReference type="GO" id="GO:0034000">
    <property type="term" value="F:chondroitin-sulfate-ABC endolyase activity"/>
    <property type="evidence" value="ECO:0007669"/>
    <property type="project" value="InterPro"/>
</dbReference>
<evidence type="ECO:0000259" key="12">
    <source>
        <dbReference type="Pfam" id="PF09093"/>
    </source>
</evidence>
<organism evidence="13 14">
    <name type="scientific">Pedobacter puniceum</name>
    <dbReference type="NCBI Taxonomy" id="2666136"/>
    <lineage>
        <taxon>Bacteria</taxon>
        <taxon>Pseudomonadati</taxon>
        <taxon>Bacteroidota</taxon>
        <taxon>Sphingobacteriia</taxon>
        <taxon>Sphingobacteriales</taxon>
        <taxon>Sphingobacteriaceae</taxon>
        <taxon>Pedobacter</taxon>
    </lineage>
</organism>
<dbReference type="InterPro" id="IPR015176">
    <property type="entry name" value="Lyase_N"/>
</dbReference>
<name>A0A7K0FP59_9SPHI</name>
<dbReference type="InterPro" id="IPR011013">
    <property type="entry name" value="Gal_mutarotase_sf_dom"/>
</dbReference>
<keyword evidence="9" id="KW-0732">Signal</keyword>
<keyword evidence="8" id="KW-0479">Metal-binding</keyword>
<comment type="similarity">
    <text evidence="2">Belongs to the polysaccharide lyase 8 family.</text>
</comment>
<dbReference type="Gene3D" id="2.70.98.10">
    <property type="match status" value="1"/>
</dbReference>